<feature type="compositionally biased region" description="Acidic residues" evidence="4">
    <location>
        <begin position="27"/>
        <end position="37"/>
    </location>
</feature>
<dbReference type="SUPFAM" id="SSF51735">
    <property type="entry name" value="NAD(P)-binding Rossmann-fold domains"/>
    <property type="match status" value="1"/>
</dbReference>
<evidence type="ECO:0000256" key="3">
    <source>
        <dbReference type="ARBA" id="ARBA00023235"/>
    </source>
</evidence>
<comment type="caution">
    <text evidence="6">The sequence shown here is derived from an EMBL/GenBank/DDBJ whole genome shotgun (WGS) entry which is preliminary data.</text>
</comment>
<keyword evidence="2" id="KW-0520">NAD</keyword>
<evidence type="ECO:0000256" key="2">
    <source>
        <dbReference type="ARBA" id="ARBA00023027"/>
    </source>
</evidence>
<dbReference type="FunFam" id="3.40.50.720:FF:000418">
    <property type="entry name" value="UDP-glucose 4-epimerase 5"/>
    <property type="match status" value="1"/>
</dbReference>
<evidence type="ECO:0000259" key="5">
    <source>
        <dbReference type="Pfam" id="PF01370"/>
    </source>
</evidence>
<comment type="cofactor">
    <cofactor evidence="1">
        <name>NAD(+)</name>
        <dbReference type="ChEBI" id="CHEBI:57540"/>
    </cofactor>
</comment>
<dbReference type="InterPro" id="IPR036291">
    <property type="entry name" value="NAD(P)-bd_dom_sf"/>
</dbReference>
<dbReference type="PANTHER" id="PTHR43725:SF3">
    <property type="entry name" value="UDP-GLUCOSE 4-EPIMERASE (EUROFUNG)"/>
    <property type="match status" value="1"/>
</dbReference>
<dbReference type="Gene3D" id="3.90.25.10">
    <property type="entry name" value="UDP-galactose 4-epimerase, domain 1"/>
    <property type="match status" value="1"/>
</dbReference>
<dbReference type="NCBIfam" id="TIGR01179">
    <property type="entry name" value="galE"/>
    <property type="match status" value="1"/>
</dbReference>
<dbReference type="Proteomes" id="UP001215712">
    <property type="component" value="Unassembled WGS sequence"/>
</dbReference>
<dbReference type="GO" id="GO:0005829">
    <property type="term" value="C:cytosol"/>
    <property type="evidence" value="ECO:0007669"/>
    <property type="project" value="TreeGrafter"/>
</dbReference>
<reference evidence="6" key="2">
    <citation type="submission" date="2023-01" db="EMBL/GenBank/DDBJ databases">
        <authorList>
            <person name="Petersen C."/>
        </authorList>
    </citation>
    <scope>NUCLEOTIDE SEQUENCE</scope>
    <source>
        <strain evidence="6">IBT 17514</strain>
    </source>
</reference>
<dbReference type="InterPro" id="IPR001509">
    <property type="entry name" value="Epimerase_deHydtase"/>
</dbReference>
<dbReference type="InterPro" id="IPR005886">
    <property type="entry name" value="UDP_G4E"/>
</dbReference>
<keyword evidence="7" id="KW-1185">Reference proteome</keyword>
<proteinExistence type="predicted"/>
<evidence type="ECO:0000313" key="7">
    <source>
        <dbReference type="Proteomes" id="UP001215712"/>
    </source>
</evidence>
<feature type="compositionally biased region" description="Polar residues" evidence="4">
    <location>
        <begin position="10"/>
        <end position="25"/>
    </location>
</feature>
<gene>
    <name evidence="6" type="ORF">N7493_005899</name>
</gene>
<protein>
    <recommendedName>
        <fullName evidence="5">NAD-dependent epimerase/dehydratase domain-containing protein</fullName>
    </recommendedName>
</protein>
<accession>A0AAD6HLA0</accession>
<evidence type="ECO:0000256" key="4">
    <source>
        <dbReference type="SAM" id="MobiDB-lite"/>
    </source>
</evidence>
<feature type="region of interest" description="Disordered" evidence="4">
    <location>
        <begin position="1"/>
        <end position="37"/>
    </location>
</feature>
<dbReference type="Pfam" id="PF01370">
    <property type="entry name" value="Epimerase"/>
    <property type="match status" value="1"/>
</dbReference>
<evidence type="ECO:0000313" key="6">
    <source>
        <dbReference type="EMBL" id="KAJ5726872.1"/>
    </source>
</evidence>
<organism evidence="6 7">
    <name type="scientific">Penicillium malachiteum</name>
    <dbReference type="NCBI Taxonomy" id="1324776"/>
    <lineage>
        <taxon>Eukaryota</taxon>
        <taxon>Fungi</taxon>
        <taxon>Dikarya</taxon>
        <taxon>Ascomycota</taxon>
        <taxon>Pezizomycotina</taxon>
        <taxon>Eurotiomycetes</taxon>
        <taxon>Eurotiomycetidae</taxon>
        <taxon>Eurotiales</taxon>
        <taxon>Aspergillaceae</taxon>
        <taxon>Penicillium</taxon>
    </lineage>
</organism>
<dbReference type="PANTHER" id="PTHR43725">
    <property type="entry name" value="UDP-GLUCOSE 4-EPIMERASE"/>
    <property type="match status" value="1"/>
</dbReference>
<dbReference type="GO" id="GO:0003978">
    <property type="term" value="F:UDP-glucose 4-epimerase activity"/>
    <property type="evidence" value="ECO:0007669"/>
    <property type="project" value="InterPro"/>
</dbReference>
<reference evidence="6" key="1">
    <citation type="journal article" date="2023" name="IMA Fungus">
        <title>Comparative genomic study of the Penicillium genus elucidates a diverse pangenome and 15 lateral gene transfer events.</title>
        <authorList>
            <person name="Petersen C."/>
            <person name="Sorensen T."/>
            <person name="Nielsen M.R."/>
            <person name="Sondergaard T.E."/>
            <person name="Sorensen J.L."/>
            <person name="Fitzpatrick D.A."/>
            <person name="Frisvad J.C."/>
            <person name="Nielsen K.L."/>
        </authorList>
    </citation>
    <scope>NUCLEOTIDE SEQUENCE</scope>
    <source>
        <strain evidence="6">IBT 17514</strain>
    </source>
</reference>
<dbReference type="GO" id="GO:0006012">
    <property type="term" value="P:galactose metabolic process"/>
    <property type="evidence" value="ECO:0007669"/>
    <property type="project" value="InterPro"/>
</dbReference>
<feature type="domain" description="NAD-dependent epimerase/dehydratase" evidence="5">
    <location>
        <begin position="43"/>
        <end position="341"/>
    </location>
</feature>
<sequence>MSSPPAEFSTGASSPQLRSDPSTPATEPEDPLESIQNDDDQYVLVTGGLGFIGSHTALELLKAGYNIVIVDNLSNSYRDVFSRILTAANIHYDRIGLPCPKAELCCADYQDISAMGVLLAKYGLRNLNLNSEGPRSKITGVIHFAALKAVADSIKYPLKYYQNNVRGLIDLLSLLDDHGIKSFIFSSSAAVYGTLADGTPRLREENCVHERIAYETEDGEKVHVEPGCTGITNPYGRSKWFGEAILSDVCKSDPSWTVLCLRYFNPIGCDESGLLGEDPRDSASNLFPAAVRALMGQSPELCIYGTDWDTRDGSAVRDFIHITDLARGHVATLSAAQEGRITGSFRTFNLGTGTGHSVMEVVHALEAVSDLEIPVRIVGRRPGDVGSCVATPDRAERELGWKTEKSLQDACEDLWNYLRIDKAQLSGY</sequence>
<keyword evidence="3" id="KW-0413">Isomerase</keyword>
<dbReference type="Gene3D" id="3.40.50.720">
    <property type="entry name" value="NAD(P)-binding Rossmann-like Domain"/>
    <property type="match status" value="1"/>
</dbReference>
<name>A0AAD6HLA0_9EURO</name>
<evidence type="ECO:0000256" key="1">
    <source>
        <dbReference type="ARBA" id="ARBA00001911"/>
    </source>
</evidence>
<dbReference type="AlphaFoldDB" id="A0AAD6HLA0"/>
<dbReference type="EMBL" id="JAQJAN010000007">
    <property type="protein sequence ID" value="KAJ5726872.1"/>
    <property type="molecule type" value="Genomic_DNA"/>
</dbReference>